<gene>
    <name evidence="1" type="ORF">FS320_38425</name>
</gene>
<protein>
    <submittedName>
        <fullName evidence="1">Uncharacterized protein</fullName>
    </submittedName>
</protein>
<dbReference type="EMBL" id="VOSK01000425">
    <property type="protein sequence ID" value="MPR30696.1"/>
    <property type="molecule type" value="Genomic_DNA"/>
</dbReference>
<organism evidence="1 2">
    <name type="scientific">Microvirga tunisiensis</name>
    <dbReference type="NCBI Taxonomy" id="2108360"/>
    <lineage>
        <taxon>Bacteria</taxon>
        <taxon>Pseudomonadati</taxon>
        <taxon>Pseudomonadota</taxon>
        <taxon>Alphaproteobacteria</taxon>
        <taxon>Hyphomicrobiales</taxon>
        <taxon>Methylobacteriaceae</taxon>
        <taxon>Microvirga</taxon>
    </lineage>
</organism>
<sequence length="79" mass="8594">MTDEHLPGAAALLWVETQIEVDTDEDGCVLVDIFNEDPILSAVRLLSPFEARLMADALLEAAKLAEGRNPMNAPFQGRA</sequence>
<dbReference type="Proteomes" id="UP000403266">
    <property type="component" value="Unassembled WGS sequence"/>
</dbReference>
<evidence type="ECO:0000313" key="1">
    <source>
        <dbReference type="EMBL" id="MPR30696.1"/>
    </source>
</evidence>
<comment type="caution">
    <text evidence="1">The sequence shown here is derived from an EMBL/GenBank/DDBJ whole genome shotgun (WGS) entry which is preliminary data.</text>
</comment>
<dbReference type="AlphaFoldDB" id="A0A5N7N619"/>
<proteinExistence type="predicted"/>
<name>A0A5N7N619_9HYPH</name>
<accession>A0A5N7N619</accession>
<reference evidence="1 2" key="1">
    <citation type="journal article" date="2019" name="Syst. Appl. Microbiol.">
        <title>Microvirga tunisiensis sp. nov., a root nodule symbiotic bacterium isolated from Lupinus micranthus and L. luteus grown in Northern Tunisia.</title>
        <authorList>
            <person name="Msaddak A."/>
            <person name="Rejili M."/>
            <person name="Duran D."/>
            <person name="Mars M."/>
            <person name="Palacios J.M."/>
            <person name="Ruiz-Argueso T."/>
            <person name="Rey L."/>
            <person name="Imperial J."/>
        </authorList>
    </citation>
    <scope>NUCLEOTIDE SEQUENCE [LARGE SCALE GENOMIC DNA]</scope>
    <source>
        <strain evidence="1 2">Lmie10</strain>
    </source>
</reference>
<evidence type="ECO:0000313" key="2">
    <source>
        <dbReference type="Proteomes" id="UP000403266"/>
    </source>
</evidence>
<keyword evidence="2" id="KW-1185">Reference proteome</keyword>